<accession>A0AAV8WWN6</accession>
<protein>
    <submittedName>
        <fullName evidence="1">Uncharacterized protein</fullName>
    </submittedName>
</protein>
<evidence type="ECO:0000313" key="2">
    <source>
        <dbReference type="Proteomes" id="UP001162156"/>
    </source>
</evidence>
<gene>
    <name evidence="1" type="ORF">NQ314_016334</name>
</gene>
<dbReference type="AlphaFoldDB" id="A0AAV8WWN6"/>
<dbReference type="Proteomes" id="UP001162156">
    <property type="component" value="Unassembled WGS sequence"/>
</dbReference>
<organism evidence="1 2">
    <name type="scientific">Rhamnusium bicolor</name>
    <dbReference type="NCBI Taxonomy" id="1586634"/>
    <lineage>
        <taxon>Eukaryota</taxon>
        <taxon>Metazoa</taxon>
        <taxon>Ecdysozoa</taxon>
        <taxon>Arthropoda</taxon>
        <taxon>Hexapoda</taxon>
        <taxon>Insecta</taxon>
        <taxon>Pterygota</taxon>
        <taxon>Neoptera</taxon>
        <taxon>Endopterygota</taxon>
        <taxon>Coleoptera</taxon>
        <taxon>Polyphaga</taxon>
        <taxon>Cucujiformia</taxon>
        <taxon>Chrysomeloidea</taxon>
        <taxon>Cerambycidae</taxon>
        <taxon>Lepturinae</taxon>
        <taxon>Rhagiini</taxon>
        <taxon>Rhamnusium</taxon>
    </lineage>
</organism>
<name>A0AAV8WWN6_9CUCU</name>
<dbReference type="EMBL" id="JANEYF010004534">
    <property type="protein sequence ID" value="KAJ8930828.1"/>
    <property type="molecule type" value="Genomic_DNA"/>
</dbReference>
<keyword evidence="2" id="KW-1185">Reference proteome</keyword>
<proteinExistence type="predicted"/>
<comment type="caution">
    <text evidence="1">The sequence shown here is derived from an EMBL/GenBank/DDBJ whole genome shotgun (WGS) entry which is preliminary data.</text>
</comment>
<evidence type="ECO:0000313" key="1">
    <source>
        <dbReference type="EMBL" id="KAJ8930828.1"/>
    </source>
</evidence>
<sequence length="167" mass="20087">MRNFGKRFTYGEDLFLKKITPYPKFLINEKFGKRFAYGEYLFLKNRTPYFVFHYPYGLDHFIFVYSLKSGSDKNQKYEVKLSNEDSKFCMLFENQTIISYNERKHCLSEHCILPYHVYLQLNRNETDIIGDTEIMRFNERDVKRVLGCNTFNCTVNIMDNEDTPKNK</sequence>
<reference evidence="1" key="1">
    <citation type="journal article" date="2023" name="Insect Mol. Biol.">
        <title>Genome sequencing provides insights into the evolution of gene families encoding plant cell wall-degrading enzymes in longhorned beetles.</title>
        <authorList>
            <person name="Shin N.R."/>
            <person name="Okamura Y."/>
            <person name="Kirsch R."/>
            <person name="Pauchet Y."/>
        </authorList>
    </citation>
    <scope>NUCLEOTIDE SEQUENCE</scope>
    <source>
        <strain evidence="1">RBIC_L_NR</strain>
    </source>
</reference>